<dbReference type="InterPro" id="IPR052982">
    <property type="entry name" value="SRP1/TIP1-like"/>
</dbReference>
<dbReference type="EMBL" id="MVBO01000001">
    <property type="protein sequence ID" value="OZJ06916.1"/>
    <property type="molecule type" value="Genomic_DNA"/>
</dbReference>
<comment type="caution">
    <text evidence="4">The sequence shown here is derived from an EMBL/GenBank/DDBJ whole genome shotgun (WGS) entry which is preliminary data.</text>
</comment>
<evidence type="ECO:0000313" key="4">
    <source>
        <dbReference type="EMBL" id="OZJ06916.1"/>
    </source>
</evidence>
<feature type="domain" description="Yeast cell wall synthesis Kre9/Knh1-like N-terminal" evidence="3">
    <location>
        <begin position="29"/>
        <end position="116"/>
    </location>
</feature>
<accession>A0A261Y8F6</accession>
<evidence type="ECO:0000256" key="2">
    <source>
        <dbReference type="SAM" id="SignalP"/>
    </source>
</evidence>
<keyword evidence="1 2" id="KW-0732">Signal</keyword>
<evidence type="ECO:0000313" key="5">
    <source>
        <dbReference type="Proteomes" id="UP000242875"/>
    </source>
</evidence>
<dbReference type="OrthoDB" id="2260257at2759"/>
<dbReference type="AlphaFoldDB" id="A0A261Y8F6"/>
<dbReference type="InterPro" id="IPR018466">
    <property type="entry name" value="Kre9/Knh1-like_N"/>
</dbReference>
<reference evidence="4 5" key="1">
    <citation type="journal article" date="2017" name="Mycologia">
        <title>Bifiguratus adelaidae, gen. et sp. nov., a new member of Mucoromycotina in endophytic and soil-dwelling habitats.</title>
        <authorList>
            <person name="Torres-Cruz T.J."/>
            <person name="Billingsley Tobias T.L."/>
            <person name="Almatruk M."/>
            <person name="Hesse C."/>
            <person name="Kuske C.R."/>
            <person name="Desiro A."/>
            <person name="Benucci G.M."/>
            <person name="Bonito G."/>
            <person name="Stajich J.E."/>
            <person name="Dunlap C."/>
            <person name="Arnold A.E."/>
            <person name="Porras-Alfaro A."/>
        </authorList>
    </citation>
    <scope>NUCLEOTIDE SEQUENCE [LARGE SCALE GENOMIC DNA]</scope>
    <source>
        <strain evidence="4 5">AZ0501</strain>
    </source>
</reference>
<feature type="signal peptide" evidence="2">
    <location>
        <begin position="1"/>
        <end position="19"/>
    </location>
</feature>
<dbReference type="PANTHER" id="PTHR40633:SF1">
    <property type="entry name" value="GPI ANCHORED SERINE-THREONINE RICH PROTEIN (AFU_ORTHOLOGUE AFUA_1G03630)"/>
    <property type="match status" value="1"/>
</dbReference>
<feature type="chain" id="PRO_5013192961" description="Yeast cell wall synthesis Kre9/Knh1-like N-terminal domain-containing protein" evidence="2">
    <location>
        <begin position="20"/>
        <end position="211"/>
    </location>
</feature>
<dbReference type="Pfam" id="PF10342">
    <property type="entry name" value="Kre9_KNH"/>
    <property type="match status" value="1"/>
</dbReference>
<protein>
    <recommendedName>
        <fullName evidence="3">Yeast cell wall synthesis Kre9/Knh1-like N-terminal domain-containing protein</fullName>
    </recommendedName>
</protein>
<evidence type="ECO:0000256" key="1">
    <source>
        <dbReference type="ARBA" id="ARBA00022729"/>
    </source>
</evidence>
<proteinExistence type="predicted"/>
<name>A0A261Y8F6_9FUNG</name>
<organism evidence="4 5">
    <name type="scientific">Bifiguratus adelaidae</name>
    <dbReference type="NCBI Taxonomy" id="1938954"/>
    <lineage>
        <taxon>Eukaryota</taxon>
        <taxon>Fungi</taxon>
        <taxon>Fungi incertae sedis</taxon>
        <taxon>Mucoromycota</taxon>
        <taxon>Mucoromycotina</taxon>
        <taxon>Endogonomycetes</taxon>
        <taxon>Endogonales</taxon>
        <taxon>Endogonales incertae sedis</taxon>
        <taxon>Bifiguratus</taxon>
    </lineage>
</organism>
<sequence>MKIIATLSALLAAVAVVSAQTPACVFTQPVPSESVAAGSSLTVAWTSPTVPTFVLTLMQGPPTLLQIVTTLSNSVATSQGGGQDLTTVTIPANIPAGTDYSLRAGTLPNVAYSDVFIITAGSGTASGNTTAPASSVAASTSIPAAGSATSAASTSAPVTSMAATSAAASSAKASSSASASTTAVVSGAAAVNVPMYAVAAAAVVLGVAALF</sequence>
<dbReference type="Proteomes" id="UP000242875">
    <property type="component" value="Unassembled WGS sequence"/>
</dbReference>
<keyword evidence="5" id="KW-1185">Reference proteome</keyword>
<gene>
    <name evidence="4" type="ORF">BZG36_00081</name>
</gene>
<evidence type="ECO:0000259" key="3">
    <source>
        <dbReference type="Pfam" id="PF10342"/>
    </source>
</evidence>
<dbReference type="PANTHER" id="PTHR40633">
    <property type="entry name" value="MATRIX PROTEIN, PUTATIVE (AFU_ORTHOLOGUE AFUA_8G05410)-RELATED"/>
    <property type="match status" value="1"/>
</dbReference>